<keyword evidence="1" id="KW-0812">Transmembrane</keyword>
<feature type="transmembrane region" description="Helical" evidence="1">
    <location>
        <begin position="57"/>
        <end position="81"/>
    </location>
</feature>
<dbReference type="AlphaFoldDB" id="A0A8H3D3H7"/>
<reference evidence="2" key="1">
    <citation type="submission" date="2021-01" db="EMBL/GenBank/DDBJ databases">
        <authorList>
            <person name="Kaushik A."/>
        </authorList>
    </citation>
    <scope>NUCLEOTIDE SEQUENCE</scope>
    <source>
        <strain evidence="2">AG6-10EEA</strain>
    </source>
</reference>
<feature type="transmembrane region" description="Helical" evidence="1">
    <location>
        <begin position="26"/>
        <end position="45"/>
    </location>
</feature>
<gene>
    <name evidence="2" type="ORF">RDB_LOCUS124112</name>
</gene>
<keyword evidence="1" id="KW-0472">Membrane</keyword>
<feature type="transmembrane region" description="Helical" evidence="1">
    <location>
        <begin position="93"/>
        <end position="114"/>
    </location>
</feature>
<organism evidence="2 3">
    <name type="scientific">Rhizoctonia solani</name>
    <dbReference type="NCBI Taxonomy" id="456999"/>
    <lineage>
        <taxon>Eukaryota</taxon>
        <taxon>Fungi</taxon>
        <taxon>Dikarya</taxon>
        <taxon>Basidiomycota</taxon>
        <taxon>Agaricomycotina</taxon>
        <taxon>Agaricomycetes</taxon>
        <taxon>Cantharellales</taxon>
        <taxon>Ceratobasidiaceae</taxon>
        <taxon>Rhizoctonia</taxon>
    </lineage>
</organism>
<comment type="caution">
    <text evidence="2">The sequence shown here is derived from an EMBL/GenBank/DDBJ whole genome shotgun (WGS) entry which is preliminary data.</text>
</comment>
<name>A0A8H3D3H7_9AGAM</name>
<sequence length="204" mass="22365">MTVRPEGKNRSCCCCIPIRVGTAILAWLYFLGGILAVVLVVMVLKQDTYDMEIGVKALVVVLGSLSVFLVITSLVGIIATIGQSPTFARIWSIMFQIWYYLQLALDIAVIALFFAKKLDSLVVDCTSLSPNARASSSAYRNCDRARNRLSLYYTMSGVVRNAIGYYFARRVSSFTRHCAERAAANSVPTQMTTLSGGVPTKQIA</sequence>
<keyword evidence="1" id="KW-1133">Transmembrane helix</keyword>
<accession>A0A8H3D3H7</accession>
<evidence type="ECO:0000256" key="1">
    <source>
        <dbReference type="SAM" id="Phobius"/>
    </source>
</evidence>
<dbReference type="EMBL" id="CAJMXA010003639">
    <property type="protein sequence ID" value="CAE6508744.1"/>
    <property type="molecule type" value="Genomic_DNA"/>
</dbReference>
<proteinExistence type="predicted"/>
<dbReference type="Proteomes" id="UP000663853">
    <property type="component" value="Unassembled WGS sequence"/>
</dbReference>
<evidence type="ECO:0000313" key="3">
    <source>
        <dbReference type="Proteomes" id="UP000663853"/>
    </source>
</evidence>
<protein>
    <submittedName>
        <fullName evidence="2">Uncharacterized protein</fullName>
    </submittedName>
</protein>
<evidence type="ECO:0000313" key="2">
    <source>
        <dbReference type="EMBL" id="CAE6508744.1"/>
    </source>
</evidence>